<reference evidence="9 10" key="1">
    <citation type="submission" date="2020-08" db="EMBL/GenBank/DDBJ databases">
        <title>Genomic Encyclopedia of Type Strains, Phase IV (KMG-IV): sequencing the most valuable type-strain genomes for metagenomic binning, comparative biology and taxonomic classification.</title>
        <authorList>
            <person name="Goeker M."/>
        </authorList>
    </citation>
    <scope>NUCLEOTIDE SEQUENCE [LARGE SCALE GENOMIC DNA]</scope>
    <source>
        <strain evidence="9 10">DSM 11099</strain>
    </source>
</reference>
<protein>
    <submittedName>
        <fullName evidence="9">D-methionine transport system permease protein</fullName>
    </submittedName>
</protein>
<dbReference type="EMBL" id="JACHEU010000001">
    <property type="protein sequence ID" value="MBB6011328.1"/>
    <property type="molecule type" value="Genomic_DNA"/>
</dbReference>
<dbReference type="Gene3D" id="1.10.3720.10">
    <property type="entry name" value="MetI-like"/>
    <property type="match status" value="1"/>
</dbReference>
<dbReference type="CDD" id="cd06261">
    <property type="entry name" value="TM_PBP2"/>
    <property type="match status" value="1"/>
</dbReference>
<accession>A0A7W9VTV3</accession>
<dbReference type="AlphaFoldDB" id="A0A7W9VTV3"/>
<keyword evidence="10" id="KW-1185">Reference proteome</keyword>
<evidence type="ECO:0000313" key="9">
    <source>
        <dbReference type="EMBL" id="MBB6011328.1"/>
    </source>
</evidence>
<dbReference type="RefSeq" id="WP_183825964.1">
    <property type="nucleotide sequence ID" value="NZ_JACHEU010000001.1"/>
</dbReference>
<evidence type="ECO:0000256" key="6">
    <source>
        <dbReference type="ARBA" id="ARBA00023136"/>
    </source>
</evidence>
<gene>
    <name evidence="9" type="ORF">HNR59_000673</name>
</gene>
<keyword evidence="5 7" id="KW-1133">Transmembrane helix</keyword>
<dbReference type="PANTHER" id="PTHR30450:SF1">
    <property type="entry name" value="D-METHIONINE TRANSPORT SYSTEM PERMEASE PROTEIN METI-RELATED"/>
    <property type="match status" value="1"/>
</dbReference>
<evidence type="ECO:0000313" key="10">
    <source>
        <dbReference type="Proteomes" id="UP000533306"/>
    </source>
</evidence>
<dbReference type="PANTHER" id="PTHR30450">
    <property type="entry name" value="ABC TRANSPORTER PERMEASE"/>
    <property type="match status" value="1"/>
</dbReference>
<dbReference type="InterPro" id="IPR051322">
    <property type="entry name" value="AA_ABC_Transporter_Permease"/>
</dbReference>
<dbReference type="GO" id="GO:0048473">
    <property type="term" value="P:D-methionine transmembrane transport"/>
    <property type="evidence" value="ECO:0007669"/>
    <property type="project" value="TreeGrafter"/>
</dbReference>
<evidence type="ECO:0000256" key="3">
    <source>
        <dbReference type="ARBA" id="ARBA00022475"/>
    </source>
</evidence>
<evidence type="ECO:0000259" key="8">
    <source>
        <dbReference type="PROSITE" id="PS50928"/>
    </source>
</evidence>
<feature type="transmembrane region" description="Helical" evidence="7">
    <location>
        <begin position="94"/>
        <end position="115"/>
    </location>
</feature>
<dbReference type="InterPro" id="IPR000515">
    <property type="entry name" value="MetI-like"/>
</dbReference>
<feature type="transmembrane region" description="Helical" evidence="7">
    <location>
        <begin position="160"/>
        <end position="183"/>
    </location>
</feature>
<keyword evidence="6 7" id="KW-0472">Membrane</keyword>
<evidence type="ECO:0000256" key="5">
    <source>
        <dbReference type="ARBA" id="ARBA00022989"/>
    </source>
</evidence>
<feature type="transmembrane region" description="Helical" evidence="7">
    <location>
        <begin position="59"/>
        <end position="82"/>
    </location>
</feature>
<feature type="transmembrane region" description="Helical" evidence="7">
    <location>
        <begin position="195"/>
        <end position="218"/>
    </location>
</feature>
<dbReference type="Pfam" id="PF00528">
    <property type="entry name" value="BPD_transp_1"/>
    <property type="match status" value="1"/>
</dbReference>
<comment type="similarity">
    <text evidence="7">Belongs to the binding-protein-dependent transport system permease family.</text>
</comment>
<dbReference type="InterPro" id="IPR035906">
    <property type="entry name" value="MetI-like_sf"/>
</dbReference>
<sequence length="230" mass="24830">MFDWFTQTWNRFGGQIATGFIETFYMVAVSFAIAAVLGTAAGIFLSLSQRGAIWESPVLAAPLSVAVNLIRSVPFILLLIIVAPLARFLVGTAYGIYASMVSLTIVGVAVVTRLVEQAVADINPQLYHTAHALSANRWQLITEFVLVEARAALILGYTSAIISLIAYSTVVGVIAGGGIGYLALQEGFYMWNQQLMWVIILLMTLFVQLIQLSGSALARKLDGKGKARNS</sequence>
<evidence type="ECO:0000256" key="2">
    <source>
        <dbReference type="ARBA" id="ARBA00022448"/>
    </source>
</evidence>
<dbReference type="PROSITE" id="PS50928">
    <property type="entry name" value="ABC_TM1"/>
    <property type="match status" value="1"/>
</dbReference>
<feature type="transmembrane region" description="Helical" evidence="7">
    <location>
        <begin position="24"/>
        <end position="47"/>
    </location>
</feature>
<feature type="domain" description="ABC transmembrane type-1" evidence="8">
    <location>
        <begin position="20"/>
        <end position="211"/>
    </location>
</feature>
<dbReference type="GO" id="GO:0005886">
    <property type="term" value="C:plasma membrane"/>
    <property type="evidence" value="ECO:0007669"/>
    <property type="project" value="UniProtKB-SubCell"/>
</dbReference>
<name>A0A7W9VTV3_9HYPH</name>
<keyword evidence="3" id="KW-1003">Cell membrane</keyword>
<comment type="caution">
    <text evidence="9">The sequence shown here is derived from an EMBL/GenBank/DDBJ whole genome shotgun (WGS) entry which is preliminary data.</text>
</comment>
<comment type="subcellular location">
    <subcellularLocation>
        <location evidence="1 7">Cell membrane</location>
        <topology evidence="1 7">Multi-pass membrane protein</topology>
    </subcellularLocation>
</comment>
<dbReference type="Proteomes" id="UP000533306">
    <property type="component" value="Unassembled WGS sequence"/>
</dbReference>
<keyword evidence="4 7" id="KW-0812">Transmembrane</keyword>
<evidence type="ECO:0000256" key="4">
    <source>
        <dbReference type="ARBA" id="ARBA00022692"/>
    </source>
</evidence>
<evidence type="ECO:0000256" key="7">
    <source>
        <dbReference type="RuleBase" id="RU363032"/>
    </source>
</evidence>
<evidence type="ECO:0000256" key="1">
    <source>
        <dbReference type="ARBA" id="ARBA00004651"/>
    </source>
</evidence>
<keyword evidence="2 7" id="KW-0813">Transport</keyword>
<organism evidence="9 10">
    <name type="scientific">Aquamicrobium lusatiense</name>
    <dbReference type="NCBI Taxonomy" id="89772"/>
    <lineage>
        <taxon>Bacteria</taxon>
        <taxon>Pseudomonadati</taxon>
        <taxon>Pseudomonadota</taxon>
        <taxon>Alphaproteobacteria</taxon>
        <taxon>Hyphomicrobiales</taxon>
        <taxon>Phyllobacteriaceae</taxon>
        <taxon>Aquamicrobium</taxon>
    </lineage>
</organism>
<proteinExistence type="inferred from homology"/>
<dbReference type="SUPFAM" id="SSF161098">
    <property type="entry name" value="MetI-like"/>
    <property type="match status" value="1"/>
</dbReference>